<evidence type="ECO:0000313" key="3">
    <source>
        <dbReference type="EMBL" id="PWZ32894.1"/>
    </source>
</evidence>
<feature type="coiled-coil region" evidence="1">
    <location>
        <begin position="1172"/>
        <end position="1266"/>
    </location>
</feature>
<evidence type="ECO:0000256" key="1">
    <source>
        <dbReference type="SAM" id="Coils"/>
    </source>
</evidence>
<feature type="region of interest" description="Disordered" evidence="2">
    <location>
        <begin position="147"/>
        <end position="180"/>
    </location>
</feature>
<dbReference type="ExpressionAtlas" id="A0A3L6FI08">
    <property type="expression patterns" value="baseline and differential"/>
</dbReference>
<dbReference type="Gene3D" id="1.10.287.1490">
    <property type="match status" value="1"/>
</dbReference>
<evidence type="ECO:0008006" key="5">
    <source>
        <dbReference type="Google" id="ProtNLM"/>
    </source>
</evidence>
<feature type="coiled-coil region" evidence="1">
    <location>
        <begin position="1052"/>
        <end position="1132"/>
    </location>
</feature>
<sequence>MDDGHTRRDTVKACLFLAPPYSRGNGAPDGLTQQAEAEVTVTCSVDVPSQATHPHHTAACVVDPIGSGQTSDHQLEGILDPIGNVDENVENILRMIEEENEQTENEQDDSGNPVRKSKLSSLVKGFHEDYQYLHKHYKQLISKLETAGHSSSGSDSSDSDVEGDRLENNVTTPKAVLNEENGLNHKLDEVHSMEAEIEMLKQSTEEHTKEISDLKQLLEKAIKDKEATRGEFTLEVANLSSENENLKSLVETAKREEGDLLNIIKSKENEVKTLSSEKQTIEEERDNLKMSVVDMKKEMEDLSNQLKDTVDKCSVMASELEKSLKAEKEVQTLFEENQNLKNHNLMLSVEHDNLKALHHNLDIECCQLKATIAETKAENESLTTENHSAERKLQQLRVEIDGLMAETTVIMNNLDKERSTAAEEKERLTSENSVYMSELEEAQSNVKDLEKELESTKSVLNNRIAELCKEKNSTTSEIERLEASLMNHQNDLSQQLDRISDMQKTTENLELANSNLHNEIVKVQGQKNEAVASIVNLESMLEQQVQEIANLQEANKELKAAKTDLHNEVMLLQQEKIVALTQLQEYEAQIKNLRIDLEQQCNQISVMQQANEETQDKNSSLHKQLEETRIHLQEEIIALQGEKEEAISSLQQSNDSLKTLEVQLEQQREQISVLQLAHEDLQNSNSNLEMQLEEAKVSHHAEILALQDEKNKIISELQQSDGCIKNLRFELEQGKEQTSILLHANEDMKNNISVLDKQLEEVRSSLHAEIAEVRAEKETALSELHMSQTSIRNLESVVEKQTENILTLEKANDKLNNKICILTEQVEQAKAELHKEVAAIQEEKDTALTQLRQSEFSIQDLENEVTRLKDELSIQLEKNSTLDKQFEEFKSKLHAEILDLRAEKDTSLLELQTSQDSVRNLEILVEKQTENISTLHQANDELQKNIYTLTEQSQQAKEEMQDELKAIQEEKDTVLTQLKQSETSVQNLEDEVTRLKEELSVQLENNSTLDKQFAEARSNLHAEISDLRAEKGTSLLELQMSQASVRNLEILVGKQTENISTLQQANEELQKNIYTLTEQSQQVKVEMQSDLKAIQEEKNAVLSQLKQSETSVQNLENEVIRLKEELSVQLENNSTLDKQFEEARSNLHAEISELRADKNTSLLKLQTSQDSVRNLEIVVEKQTENISTLQQANDELQKNIYTLTEQSQRDKAEMQDELKAIQEDKDAVLTQLKQSETSVQNLEDELTRLKEELSVQLENNSTLDKQFAEARSNLHAEISDLHTEKDTSLRELQTSQACVRNLEIVVEKQTENISTLQQANDELQKNVYTLTEQSQQAKVEMQDELKSIQEEKDAALTQLKLSETSVQNLENEVTRLKWEFSVQLENNSTLDKQLEEAMLKVSSLHENLEKAQAEAACQLDGMSTKTKDLEETINQLSSQKTKLEKDVKIMIEACTENMSCLAGFEDRVTQKISDQEAGLKVLHQSLGGAVGSCQRLQYAYDEVSTRASHLEILKRSQMEQIDQLEQKNTETVEKHRLLEEEKLSANKENIKLQKHVQDLEVQLQLAKQKLKVTEAESKCKEERYEASVEALRAEICHLEQLVQQFSGRVSLLEGTLMQVKGHAESVVCKWADKLDELETICSQNFVLFIDRSSACSDELKILRKKVHDHLNEQKELANANNELAIRFKEKEMVVSEMVKSAAEAQTKMLQLQKTVDEKEDELAARVQEKREAIKQLSDTIVYHKNYSDDLVRYIRSQSRPRLPFCL</sequence>
<gene>
    <name evidence="3" type="ORF">Zm00014a_026111</name>
</gene>
<feature type="coiled-coil region" evidence="1">
    <location>
        <begin position="82"/>
        <end position="109"/>
    </location>
</feature>
<comment type="caution">
    <text evidence="3">The sequence shown here is derived from an EMBL/GenBank/DDBJ whole genome shotgun (WGS) entry which is preliminary data.</text>
</comment>
<proteinExistence type="predicted"/>
<name>A0A3L6FI08_MAIZE</name>
<feature type="coiled-coil region" evidence="1">
    <location>
        <begin position="1701"/>
        <end position="1739"/>
    </location>
</feature>
<reference evidence="3 4" key="1">
    <citation type="journal article" date="2018" name="Nat. Genet.">
        <title>Extensive intraspecific gene order and gene structural variations between Mo17 and other maize genomes.</title>
        <authorList>
            <person name="Sun S."/>
            <person name="Zhou Y."/>
            <person name="Chen J."/>
            <person name="Shi J."/>
            <person name="Zhao H."/>
            <person name="Zhao H."/>
            <person name="Song W."/>
            <person name="Zhang M."/>
            <person name="Cui Y."/>
            <person name="Dong X."/>
            <person name="Liu H."/>
            <person name="Ma X."/>
            <person name="Jiao Y."/>
            <person name="Wang B."/>
            <person name="Wei X."/>
            <person name="Stein J.C."/>
            <person name="Glaubitz J.C."/>
            <person name="Lu F."/>
            <person name="Yu G."/>
            <person name="Liang C."/>
            <person name="Fengler K."/>
            <person name="Li B."/>
            <person name="Rafalski A."/>
            <person name="Schnable P.S."/>
            <person name="Ware D.H."/>
            <person name="Buckler E.S."/>
            <person name="Lai J."/>
        </authorList>
    </citation>
    <scope>NUCLEOTIDE SEQUENCE [LARGE SCALE GENOMIC DNA]</scope>
    <source>
        <strain evidence="4">cv. Missouri 17</strain>
        <tissue evidence="3">Seedling</tissue>
    </source>
</reference>
<organism evidence="3 4">
    <name type="scientific">Zea mays</name>
    <name type="common">Maize</name>
    <dbReference type="NCBI Taxonomy" id="4577"/>
    <lineage>
        <taxon>Eukaryota</taxon>
        <taxon>Viridiplantae</taxon>
        <taxon>Streptophyta</taxon>
        <taxon>Embryophyta</taxon>
        <taxon>Tracheophyta</taxon>
        <taxon>Spermatophyta</taxon>
        <taxon>Magnoliopsida</taxon>
        <taxon>Liliopsida</taxon>
        <taxon>Poales</taxon>
        <taxon>Poaceae</taxon>
        <taxon>PACMAD clade</taxon>
        <taxon>Panicoideae</taxon>
        <taxon>Andropogonodae</taxon>
        <taxon>Andropogoneae</taxon>
        <taxon>Tripsacinae</taxon>
        <taxon>Zea</taxon>
    </lineage>
</organism>
<feature type="coiled-coil region" evidence="1">
    <location>
        <begin position="791"/>
        <end position="878"/>
    </location>
</feature>
<dbReference type="PANTHER" id="PTHR43939">
    <property type="entry name" value="COILED-COIL DOMAIN-CONTAINING PROTEIN 158"/>
    <property type="match status" value="1"/>
</dbReference>
<feature type="coiled-coil region" evidence="1">
    <location>
        <begin position="1299"/>
        <end position="1453"/>
    </location>
</feature>
<evidence type="ECO:0000313" key="4">
    <source>
        <dbReference type="Proteomes" id="UP000251960"/>
    </source>
</evidence>
<accession>A0A3L6FI08</accession>
<protein>
    <recommendedName>
        <fullName evidence="5">Myosin heavy chain-like</fullName>
    </recommendedName>
</protein>
<feature type="coiled-coil region" evidence="1">
    <location>
        <begin position="911"/>
        <end position="1005"/>
    </location>
</feature>
<feature type="coiled-coil region" evidence="1">
    <location>
        <begin position="183"/>
        <end position="343"/>
    </location>
</feature>
<keyword evidence="1" id="KW-0175">Coiled coil</keyword>
<feature type="coiled-coil region" evidence="1">
    <location>
        <begin position="1507"/>
        <end position="1583"/>
    </location>
</feature>
<dbReference type="Proteomes" id="UP000251960">
    <property type="component" value="Chromosome 3"/>
</dbReference>
<dbReference type="EMBL" id="NCVQ01000004">
    <property type="protein sequence ID" value="PWZ32894.1"/>
    <property type="molecule type" value="Genomic_DNA"/>
</dbReference>
<dbReference type="PANTHER" id="PTHR43939:SF57">
    <property type="entry name" value="MYOSIN HEAVY CHAIN-LIKE"/>
    <property type="match status" value="1"/>
</dbReference>
<feature type="coiled-coil region" evidence="1">
    <location>
        <begin position="372"/>
        <end position="698"/>
    </location>
</feature>
<evidence type="ECO:0000256" key="2">
    <source>
        <dbReference type="SAM" id="MobiDB-lite"/>
    </source>
</evidence>